<evidence type="ECO:0000313" key="2">
    <source>
        <dbReference type="WBParaSite" id="ES5_v2.g28811.t1"/>
    </source>
</evidence>
<reference evidence="2" key="1">
    <citation type="submission" date="2022-11" db="UniProtKB">
        <authorList>
            <consortium name="WormBaseParasite"/>
        </authorList>
    </citation>
    <scope>IDENTIFICATION</scope>
</reference>
<dbReference type="WBParaSite" id="ES5_v2.g28811.t1">
    <property type="protein sequence ID" value="ES5_v2.g28811.t1"/>
    <property type="gene ID" value="ES5_v2.g28811"/>
</dbReference>
<organism evidence="1 2">
    <name type="scientific">Panagrolaimus sp. ES5</name>
    <dbReference type="NCBI Taxonomy" id="591445"/>
    <lineage>
        <taxon>Eukaryota</taxon>
        <taxon>Metazoa</taxon>
        <taxon>Ecdysozoa</taxon>
        <taxon>Nematoda</taxon>
        <taxon>Chromadorea</taxon>
        <taxon>Rhabditida</taxon>
        <taxon>Tylenchina</taxon>
        <taxon>Panagrolaimomorpha</taxon>
        <taxon>Panagrolaimoidea</taxon>
        <taxon>Panagrolaimidae</taxon>
        <taxon>Panagrolaimus</taxon>
    </lineage>
</organism>
<evidence type="ECO:0000313" key="1">
    <source>
        <dbReference type="Proteomes" id="UP000887579"/>
    </source>
</evidence>
<protein>
    <submittedName>
        <fullName evidence="2">Uncharacterized protein</fullName>
    </submittedName>
</protein>
<accession>A0AC34GGM4</accession>
<name>A0AC34GGM4_9BILA</name>
<proteinExistence type="predicted"/>
<dbReference type="Proteomes" id="UP000887579">
    <property type="component" value="Unplaced"/>
</dbReference>
<sequence>MDISYPPYLGYRCDGEFDCGETVNGKIDESDEEECVKQIQCPPGMAKCGETSHCIPLWLFCNGKRDCPNGADEHDKCGQSISNSSTSTTNKKCKYGAVWTQNDGIQCYCAEGMIPNGDDCVNENECDRPLFGQAPVCAQ</sequence>